<feature type="binding site" evidence="5">
    <location>
        <position position="327"/>
    </location>
    <ligand>
        <name>Fe cation</name>
        <dbReference type="ChEBI" id="CHEBI:24875"/>
        <note>catalytic</note>
    </ligand>
</feature>
<dbReference type="EMBL" id="HBGE01017688">
    <property type="protein sequence ID" value="CAD9107340.1"/>
    <property type="molecule type" value="Transcribed_RNA"/>
</dbReference>
<feature type="signal peptide" evidence="6">
    <location>
        <begin position="1"/>
        <end position="23"/>
    </location>
</feature>
<keyword evidence="2 5" id="KW-0479">Metal-binding</keyword>
<feature type="binding site" evidence="5">
    <location>
        <position position="212"/>
    </location>
    <ligand>
        <name>Fe cation</name>
        <dbReference type="ChEBI" id="CHEBI:24875"/>
        <note>catalytic</note>
    </ligand>
</feature>
<name>A0A7S1LN72_ALECA</name>
<keyword evidence="6" id="KW-0732">Signal</keyword>
<dbReference type="GO" id="GO:0010436">
    <property type="term" value="F:carotenoid dioxygenase activity"/>
    <property type="evidence" value="ECO:0007669"/>
    <property type="project" value="TreeGrafter"/>
</dbReference>
<feature type="binding site" evidence="5">
    <location>
        <position position="516"/>
    </location>
    <ligand>
        <name>Fe cation</name>
        <dbReference type="ChEBI" id="CHEBI:24875"/>
        <note>catalytic</note>
    </ligand>
</feature>
<dbReference type="Pfam" id="PF03055">
    <property type="entry name" value="RPE65"/>
    <property type="match status" value="1"/>
</dbReference>
<protein>
    <submittedName>
        <fullName evidence="7">Uncharacterized protein</fullName>
    </submittedName>
</protein>
<evidence type="ECO:0000256" key="6">
    <source>
        <dbReference type="SAM" id="SignalP"/>
    </source>
</evidence>
<feature type="binding site" evidence="5">
    <location>
        <position position="268"/>
    </location>
    <ligand>
        <name>Fe cation</name>
        <dbReference type="ChEBI" id="CHEBI:24875"/>
        <note>catalytic</note>
    </ligand>
</feature>
<evidence type="ECO:0000256" key="5">
    <source>
        <dbReference type="PIRSR" id="PIRSR604294-1"/>
    </source>
</evidence>
<dbReference type="PANTHER" id="PTHR10543:SF24">
    <property type="entry name" value="CAROTENOID ISOMEROOXYGENASE"/>
    <property type="match status" value="1"/>
</dbReference>
<keyword evidence="4 5" id="KW-0408">Iron</keyword>
<evidence type="ECO:0000256" key="4">
    <source>
        <dbReference type="ARBA" id="ARBA00023004"/>
    </source>
</evidence>
<dbReference type="PANTHER" id="PTHR10543">
    <property type="entry name" value="BETA-CAROTENE DIOXYGENASE"/>
    <property type="match status" value="1"/>
</dbReference>
<feature type="chain" id="PRO_5030950988" evidence="6">
    <location>
        <begin position="24"/>
        <end position="544"/>
    </location>
</feature>
<reference evidence="7" key="1">
    <citation type="submission" date="2021-01" db="EMBL/GenBank/DDBJ databases">
        <authorList>
            <person name="Corre E."/>
            <person name="Pelletier E."/>
            <person name="Niang G."/>
            <person name="Scheremetjew M."/>
            <person name="Finn R."/>
            <person name="Kale V."/>
            <person name="Holt S."/>
            <person name="Cochrane G."/>
            <person name="Meng A."/>
            <person name="Brown T."/>
            <person name="Cohen L."/>
        </authorList>
    </citation>
    <scope>NUCLEOTIDE SEQUENCE</scope>
    <source>
        <strain evidence="7">OF101</strain>
    </source>
</reference>
<comment type="similarity">
    <text evidence="1">Belongs to the carotenoid oxygenase family.</text>
</comment>
<dbReference type="GO" id="GO:0016121">
    <property type="term" value="P:carotene catabolic process"/>
    <property type="evidence" value="ECO:0007669"/>
    <property type="project" value="TreeGrafter"/>
</dbReference>
<accession>A0A7S1LN72</accession>
<dbReference type="AlphaFoldDB" id="A0A7S1LN72"/>
<evidence type="ECO:0000256" key="2">
    <source>
        <dbReference type="ARBA" id="ARBA00022723"/>
    </source>
</evidence>
<comment type="cofactor">
    <cofactor evidence="5">
        <name>Fe(2+)</name>
        <dbReference type="ChEBI" id="CHEBI:29033"/>
    </cofactor>
    <text evidence="5">Binds 1 Fe(2+) ion per subunit.</text>
</comment>
<keyword evidence="3" id="KW-0560">Oxidoreductase</keyword>
<evidence type="ECO:0000256" key="1">
    <source>
        <dbReference type="ARBA" id="ARBA00006787"/>
    </source>
</evidence>
<dbReference type="InterPro" id="IPR004294">
    <property type="entry name" value="Carotenoid_Oase"/>
</dbReference>
<evidence type="ECO:0000256" key="3">
    <source>
        <dbReference type="ARBA" id="ARBA00023002"/>
    </source>
</evidence>
<proteinExistence type="inferred from homology"/>
<gene>
    <name evidence="7" type="ORF">ACAT0790_LOCUS10547</name>
</gene>
<organism evidence="7">
    <name type="scientific">Alexandrium catenella</name>
    <name type="common">Red tide dinoflagellate</name>
    <name type="synonym">Gonyaulax catenella</name>
    <dbReference type="NCBI Taxonomy" id="2925"/>
    <lineage>
        <taxon>Eukaryota</taxon>
        <taxon>Sar</taxon>
        <taxon>Alveolata</taxon>
        <taxon>Dinophyceae</taxon>
        <taxon>Gonyaulacales</taxon>
        <taxon>Pyrocystaceae</taxon>
        <taxon>Alexandrium</taxon>
    </lineage>
</organism>
<sequence length="544" mass="59912">MPSVLVGRMEILLVGVLAVACAAAPDGADPGLELLVTSAGPATSRTCYPTRELPRFLKGTYLVAGPAKFEVGEYRYQAIFDGLGKMNRFEIEEGKVCYTSAWMETGTYQSAMREGRPGRGLLFEETQPPRPPCFTPLCNVRGPNDNNWVNVIPVGDDQVLLLTDSPQMLSMDLETLKISGRKVWSNDKGSALAPPSPEWLGGLHAAPTGSAHPLRIPGTRTWVDVIGEMPILLGHNWMDVYTFDGSQSGPQPRVKIGSIRTKDTQYIHSFGVTQNHVVLIFDLQMKVNPLHFDQVLGAIQGDTQGIHVMDFGGRWRSFETEPFFHVHTINTFENASGIVMDLGLYKELPFAKSPQLDMALFLNKTARDTNPVRSGVRRLHLHTSGWRSGSVTFEDLVPIARQVDFFRINPAYEGLPYCVYYATEWWHDDRSYASEAVLKHNVCTGEKQYWHREGTYVGEPMFVASGAEGAREDDGVVVFVALFGESRRSRFVTLDARSMALLESVELPGHIPFTAHGHFIPARPRPAATGTAAAGPAGAPAIVV</sequence>
<dbReference type="GO" id="GO:0046872">
    <property type="term" value="F:metal ion binding"/>
    <property type="evidence" value="ECO:0007669"/>
    <property type="project" value="UniProtKB-KW"/>
</dbReference>
<evidence type="ECO:0000313" key="7">
    <source>
        <dbReference type="EMBL" id="CAD9107340.1"/>
    </source>
</evidence>